<dbReference type="Proteomes" id="UP000005239">
    <property type="component" value="Unassembled WGS sequence"/>
</dbReference>
<evidence type="ECO:0000256" key="1">
    <source>
        <dbReference type="SAM" id="MobiDB-lite"/>
    </source>
</evidence>
<keyword evidence="3" id="KW-1185">Reference proteome</keyword>
<evidence type="ECO:0000313" key="3">
    <source>
        <dbReference type="Proteomes" id="UP000005239"/>
    </source>
</evidence>
<name>A0A2A6CIS2_PRIPA</name>
<dbReference type="OrthoDB" id="423881at2759"/>
<accession>A0A2A6CIS2</accession>
<feature type="region of interest" description="Disordered" evidence="1">
    <location>
        <begin position="118"/>
        <end position="142"/>
    </location>
</feature>
<dbReference type="AlphaFoldDB" id="A0A2A6CIS2"/>
<feature type="compositionally biased region" description="Basic residues" evidence="1">
    <location>
        <begin position="132"/>
        <end position="142"/>
    </location>
</feature>
<organism evidence="2 3">
    <name type="scientific">Pristionchus pacificus</name>
    <name type="common">Parasitic nematode worm</name>
    <dbReference type="NCBI Taxonomy" id="54126"/>
    <lineage>
        <taxon>Eukaryota</taxon>
        <taxon>Metazoa</taxon>
        <taxon>Ecdysozoa</taxon>
        <taxon>Nematoda</taxon>
        <taxon>Chromadorea</taxon>
        <taxon>Rhabditida</taxon>
        <taxon>Rhabditina</taxon>
        <taxon>Diplogasteromorpha</taxon>
        <taxon>Diplogasteroidea</taxon>
        <taxon>Neodiplogasteridae</taxon>
        <taxon>Pristionchus</taxon>
    </lineage>
</organism>
<dbReference type="EnsemblMetazoa" id="PPA31205.1">
    <property type="protein sequence ID" value="PPA31205.1"/>
    <property type="gene ID" value="WBGene00204070"/>
</dbReference>
<evidence type="ECO:0000313" key="2">
    <source>
        <dbReference type="EnsemblMetazoa" id="PPA31205.1"/>
    </source>
</evidence>
<gene>
    <name evidence="2" type="primary">WBGene00204070</name>
</gene>
<reference evidence="3" key="1">
    <citation type="journal article" date="2008" name="Nat. Genet.">
        <title>The Pristionchus pacificus genome provides a unique perspective on nematode lifestyle and parasitism.</title>
        <authorList>
            <person name="Dieterich C."/>
            <person name="Clifton S.W."/>
            <person name="Schuster L.N."/>
            <person name="Chinwalla A."/>
            <person name="Delehaunty K."/>
            <person name="Dinkelacker I."/>
            <person name="Fulton L."/>
            <person name="Fulton R."/>
            <person name="Godfrey J."/>
            <person name="Minx P."/>
            <person name="Mitreva M."/>
            <person name="Roeseler W."/>
            <person name="Tian H."/>
            <person name="Witte H."/>
            <person name="Yang S.P."/>
            <person name="Wilson R.K."/>
            <person name="Sommer R.J."/>
        </authorList>
    </citation>
    <scope>NUCLEOTIDE SEQUENCE [LARGE SCALE GENOMIC DNA]</scope>
    <source>
        <strain evidence="3">PS312</strain>
    </source>
</reference>
<proteinExistence type="predicted"/>
<reference evidence="2" key="2">
    <citation type="submission" date="2022-06" db="UniProtKB">
        <authorList>
            <consortium name="EnsemblMetazoa"/>
        </authorList>
    </citation>
    <scope>IDENTIFICATION</scope>
    <source>
        <strain evidence="2">PS312</strain>
    </source>
</reference>
<accession>A0A8R1YMX5</accession>
<feature type="compositionally biased region" description="Low complexity" evidence="1">
    <location>
        <begin position="118"/>
        <end position="127"/>
    </location>
</feature>
<sequence>MDQLSKKIYLLTPIVRQKEEGNIDDEEGGESSGDEVRWKVRQRRNTWTCREGELAMDEDDAVLNWKEEVDRVTPLLKSILPDGKDWRIHMNKMVRMMGNMDKLKGVAGGKIIEQQTQLQQQGTQRQEQILRKERKRASSFLH</sequence>
<protein>
    <submittedName>
        <fullName evidence="2">Uncharacterized protein</fullName>
    </submittedName>
</protein>